<comment type="function">
    <text evidence="11">FliM is one of three proteins (FliG, FliN, FliM) that forms the rotor-mounted switch complex (C ring), located at the base of the basal body. This complex interacts with the CheY and CheZ chemotaxis proteins, in addition to contacting components of the motor that determine the direction of flagellar rotation.</text>
</comment>
<dbReference type="Pfam" id="PF01052">
    <property type="entry name" value="FliMN_C"/>
    <property type="match status" value="1"/>
</dbReference>
<dbReference type="SUPFAM" id="SSF101801">
    <property type="entry name" value="Surface presentation of antigens (SPOA)"/>
    <property type="match status" value="1"/>
</dbReference>
<evidence type="ECO:0000256" key="10">
    <source>
        <dbReference type="ARBA" id="ARBA00023143"/>
    </source>
</evidence>
<reference evidence="13" key="1">
    <citation type="journal article" date="2023" name="Int. J. Syst. Evol. Microbiol.">
        <title>Methylocystis iwaonis sp. nov., a type II methane-oxidizing bacterium from surface soil of a rice paddy field in Japan, and emended description of the genus Methylocystis (ex Whittenbury et al. 1970) Bowman et al. 1993.</title>
        <authorList>
            <person name="Kaise H."/>
            <person name="Sawadogo J.B."/>
            <person name="Alam M.S."/>
            <person name="Ueno C."/>
            <person name="Dianou D."/>
            <person name="Shinjo R."/>
            <person name="Asakawa S."/>
        </authorList>
    </citation>
    <scope>NUCLEOTIDE SEQUENCE</scope>
    <source>
        <strain evidence="13">LMG27198</strain>
    </source>
</reference>
<dbReference type="InterPro" id="IPR001543">
    <property type="entry name" value="FliN-like_C"/>
</dbReference>
<evidence type="ECO:0000256" key="3">
    <source>
        <dbReference type="ARBA" id="ARBA00011049"/>
    </source>
</evidence>
<dbReference type="GO" id="GO:0003774">
    <property type="term" value="F:cytoskeletal motor activity"/>
    <property type="evidence" value="ECO:0007669"/>
    <property type="project" value="InterPro"/>
</dbReference>
<dbReference type="Proteomes" id="UP001144323">
    <property type="component" value="Unassembled WGS sequence"/>
</dbReference>
<name>A0A9W6LR58_9HYPH</name>
<dbReference type="Gene3D" id="3.40.1550.10">
    <property type="entry name" value="CheC-like"/>
    <property type="match status" value="1"/>
</dbReference>
<evidence type="ECO:0000256" key="2">
    <source>
        <dbReference type="ARBA" id="ARBA00004417"/>
    </source>
</evidence>
<feature type="domain" description="Flagellar motor switch protein FliN-like C-terminal" evidence="12">
    <location>
        <begin position="227"/>
        <end position="293"/>
    </location>
</feature>
<evidence type="ECO:0000256" key="5">
    <source>
        <dbReference type="ARBA" id="ARBA00022475"/>
    </source>
</evidence>
<keyword evidence="8" id="KW-0283">Flagellar rotation</keyword>
<evidence type="ECO:0000256" key="4">
    <source>
        <dbReference type="ARBA" id="ARBA00021898"/>
    </source>
</evidence>
<evidence type="ECO:0000256" key="8">
    <source>
        <dbReference type="ARBA" id="ARBA00022779"/>
    </source>
</evidence>
<dbReference type="GO" id="GO:0050918">
    <property type="term" value="P:positive chemotaxis"/>
    <property type="evidence" value="ECO:0007669"/>
    <property type="project" value="TreeGrafter"/>
</dbReference>
<evidence type="ECO:0000256" key="11">
    <source>
        <dbReference type="ARBA" id="ARBA00025044"/>
    </source>
</evidence>
<keyword evidence="13" id="KW-0282">Flagellum</keyword>
<comment type="subcellular location">
    <subcellularLocation>
        <location evidence="1">Bacterial flagellum basal body</location>
    </subcellularLocation>
    <subcellularLocation>
        <location evidence="2">Cell inner membrane</location>
        <topology evidence="2">Peripheral membrane protein</topology>
    </subcellularLocation>
</comment>
<dbReference type="InterPro" id="IPR001689">
    <property type="entry name" value="Flag_FliM"/>
</dbReference>
<evidence type="ECO:0000256" key="9">
    <source>
        <dbReference type="ARBA" id="ARBA00023136"/>
    </source>
</evidence>
<dbReference type="InterPro" id="IPR028976">
    <property type="entry name" value="CheC-like_sf"/>
</dbReference>
<accession>A0A9W6LR58</accession>
<evidence type="ECO:0000256" key="6">
    <source>
        <dbReference type="ARBA" id="ARBA00022500"/>
    </source>
</evidence>
<keyword evidence="13" id="KW-0969">Cilium</keyword>
<sequence>MIKSIYKQSGADETLVLAGDATVDRMPGLTAVLSQTGENFARFLTRYVDGALVGLDPVQGCRLLELSEKAEPGAKIYVFRSAENDFRLAVSVDCVFRNLVFEMLLGSGAFETAEDRPPTRIEDRVIGYSILKLVGGFAEAFAALAELHFEREASLEGAGFFALGARTAVVAYVKMTMSYGEHRGRIVFALPRTALDPFRVALSRPITAEAAATDEKWSEKLYNNVVRTEVRAEVRIEARGFTLGDIARLEVGDVLKLPIAPTDPIRVVAEDRTLFWCTLGQKDGMYTIRLEEFSDQRESYIENILGV</sequence>
<dbReference type="Gene3D" id="2.30.330.10">
    <property type="entry name" value="SpoA-like"/>
    <property type="match status" value="1"/>
</dbReference>
<evidence type="ECO:0000313" key="13">
    <source>
        <dbReference type="EMBL" id="GLI92107.1"/>
    </source>
</evidence>
<dbReference type="Pfam" id="PF02154">
    <property type="entry name" value="FliM"/>
    <property type="match status" value="1"/>
</dbReference>
<gene>
    <name evidence="13" type="primary">fliM</name>
    <name evidence="13" type="ORF">LMG27198_10990</name>
</gene>
<dbReference type="RefSeq" id="WP_281801121.1">
    <property type="nucleotide sequence ID" value="NZ_BSEC01000001.1"/>
</dbReference>
<dbReference type="GO" id="GO:0071978">
    <property type="term" value="P:bacterial-type flagellum-dependent swarming motility"/>
    <property type="evidence" value="ECO:0007669"/>
    <property type="project" value="TreeGrafter"/>
</dbReference>
<comment type="similarity">
    <text evidence="3">Belongs to the FliM family.</text>
</comment>
<keyword evidence="7" id="KW-0997">Cell inner membrane</keyword>
<keyword evidence="6" id="KW-0145">Chemotaxis</keyword>
<evidence type="ECO:0000256" key="1">
    <source>
        <dbReference type="ARBA" id="ARBA00004117"/>
    </source>
</evidence>
<dbReference type="PANTHER" id="PTHR30034:SF3">
    <property type="entry name" value="FLAGELLAR MOTOR SWITCH PROTEIN FLIM"/>
    <property type="match status" value="1"/>
</dbReference>
<dbReference type="GO" id="GO:0009425">
    <property type="term" value="C:bacterial-type flagellum basal body"/>
    <property type="evidence" value="ECO:0007669"/>
    <property type="project" value="UniProtKB-SubCell"/>
</dbReference>
<evidence type="ECO:0000259" key="12">
    <source>
        <dbReference type="Pfam" id="PF01052"/>
    </source>
</evidence>
<keyword evidence="13" id="KW-0966">Cell projection</keyword>
<dbReference type="EMBL" id="BSEC01000001">
    <property type="protein sequence ID" value="GLI92107.1"/>
    <property type="molecule type" value="Genomic_DNA"/>
</dbReference>
<protein>
    <recommendedName>
        <fullName evidence="4">Flagellar motor switch protein FliM</fullName>
    </recommendedName>
</protein>
<organism evidence="13 14">
    <name type="scientific">Methylocystis echinoides</name>
    <dbReference type="NCBI Taxonomy" id="29468"/>
    <lineage>
        <taxon>Bacteria</taxon>
        <taxon>Pseudomonadati</taxon>
        <taxon>Pseudomonadota</taxon>
        <taxon>Alphaproteobacteria</taxon>
        <taxon>Hyphomicrobiales</taxon>
        <taxon>Methylocystaceae</taxon>
        <taxon>Methylocystis</taxon>
    </lineage>
</organism>
<dbReference type="InterPro" id="IPR036429">
    <property type="entry name" value="SpoA-like_sf"/>
</dbReference>
<keyword evidence="9" id="KW-0472">Membrane</keyword>
<evidence type="ECO:0000313" key="14">
    <source>
        <dbReference type="Proteomes" id="UP001144323"/>
    </source>
</evidence>
<comment type="caution">
    <text evidence="13">The sequence shown here is derived from an EMBL/GenBank/DDBJ whole genome shotgun (WGS) entry which is preliminary data.</text>
</comment>
<dbReference type="AlphaFoldDB" id="A0A9W6LR58"/>
<keyword evidence="10" id="KW-0975">Bacterial flagellum</keyword>
<evidence type="ECO:0000256" key="7">
    <source>
        <dbReference type="ARBA" id="ARBA00022519"/>
    </source>
</evidence>
<dbReference type="PANTHER" id="PTHR30034">
    <property type="entry name" value="FLAGELLAR MOTOR SWITCH PROTEIN FLIM"/>
    <property type="match status" value="1"/>
</dbReference>
<proteinExistence type="inferred from homology"/>
<keyword evidence="14" id="KW-1185">Reference proteome</keyword>
<dbReference type="GO" id="GO:0005886">
    <property type="term" value="C:plasma membrane"/>
    <property type="evidence" value="ECO:0007669"/>
    <property type="project" value="UniProtKB-SubCell"/>
</dbReference>
<keyword evidence="5" id="KW-1003">Cell membrane</keyword>